<feature type="domain" description="Golgi pH regulator conserved" evidence="7">
    <location>
        <begin position="1"/>
        <end position="50"/>
    </location>
</feature>
<evidence type="ECO:0000313" key="9">
    <source>
        <dbReference type="Proteomes" id="UP000012073"/>
    </source>
</evidence>
<keyword evidence="4 5" id="KW-0472">Membrane</keyword>
<dbReference type="OMA" id="SEKCELW"/>
<dbReference type="Proteomes" id="UP000012073">
    <property type="component" value="Unassembled WGS sequence"/>
</dbReference>
<keyword evidence="2 5" id="KW-0812">Transmembrane</keyword>
<dbReference type="PhylomeDB" id="R7QHT6"/>
<dbReference type="PANTHER" id="PTHR15948">
    <property type="entry name" value="G-PROTEIN COUPLED RECEPTOR 89-RELATED"/>
    <property type="match status" value="1"/>
</dbReference>
<dbReference type="RefSeq" id="XP_005716830.1">
    <property type="nucleotide sequence ID" value="XM_005716773.1"/>
</dbReference>
<feature type="domain" description="Abscisic acid G-protein coupled receptor-like" evidence="6">
    <location>
        <begin position="110"/>
        <end position="283"/>
    </location>
</feature>
<dbReference type="Pfam" id="PF12430">
    <property type="entry name" value="ABA_GPCR"/>
    <property type="match status" value="1"/>
</dbReference>
<reference evidence="9" key="1">
    <citation type="journal article" date="2013" name="Proc. Natl. Acad. Sci. U.S.A.">
        <title>Genome structure and metabolic features in the red seaweed Chondrus crispus shed light on evolution of the Archaeplastida.</title>
        <authorList>
            <person name="Collen J."/>
            <person name="Porcel B."/>
            <person name="Carre W."/>
            <person name="Ball S.G."/>
            <person name="Chaparro C."/>
            <person name="Tonon T."/>
            <person name="Barbeyron T."/>
            <person name="Michel G."/>
            <person name="Noel B."/>
            <person name="Valentin K."/>
            <person name="Elias M."/>
            <person name="Artiguenave F."/>
            <person name="Arun A."/>
            <person name="Aury J.M."/>
            <person name="Barbosa-Neto J.F."/>
            <person name="Bothwell J.H."/>
            <person name="Bouget F.Y."/>
            <person name="Brillet L."/>
            <person name="Cabello-Hurtado F."/>
            <person name="Capella-Gutierrez S."/>
            <person name="Charrier B."/>
            <person name="Cladiere L."/>
            <person name="Cock J.M."/>
            <person name="Coelho S.M."/>
            <person name="Colleoni C."/>
            <person name="Czjzek M."/>
            <person name="Da Silva C."/>
            <person name="Delage L."/>
            <person name="Denoeud F."/>
            <person name="Deschamps P."/>
            <person name="Dittami S.M."/>
            <person name="Gabaldon T."/>
            <person name="Gachon C.M."/>
            <person name="Groisillier A."/>
            <person name="Herve C."/>
            <person name="Jabbari K."/>
            <person name="Katinka M."/>
            <person name="Kloareg B."/>
            <person name="Kowalczyk N."/>
            <person name="Labadie K."/>
            <person name="Leblanc C."/>
            <person name="Lopez P.J."/>
            <person name="McLachlan D.H."/>
            <person name="Meslet-Cladiere L."/>
            <person name="Moustafa A."/>
            <person name="Nehr Z."/>
            <person name="Nyvall Collen P."/>
            <person name="Panaud O."/>
            <person name="Partensky F."/>
            <person name="Poulain J."/>
            <person name="Rensing S.A."/>
            <person name="Rousvoal S."/>
            <person name="Samson G."/>
            <person name="Symeonidi A."/>
            <person name="Weissenbach J."/>
            <person name="Zambounis A."/>
            <person name="Wincker P."/>
            <person name="Boyen C."/>
        </authorList>
    </citation>
    <scope>NUCLEOTIDE SEQUENCE [LARGE SCALE GENOMIC DNA]</scope>
    <source>
        <strain evidence="9">cv. Stackhouse</strain>
    </source>
</reference>
<keyword evidence="9" id="KW-1185">Reference proteome</keyword>
<dbReference type="OrthoDB" id="264392at2759"/>
<protein>
    <recommendedName>
        <fullName evidence="10">Abscisic acid G-protein coupled receptor-like domain-containing protein</fullName>
    </recommendedName>
</protein>
<name>R7QHT6_CHOCR</name>
<accession>R7QHT6</accession>
<feature type="transmembrane region" description="Helical" evidence="5">
    <location>
        <begin position="221"/>
        <end position="243"/>
    </location>
</feature>
<dbReference type="PANTHER" id="PTHR15948:SF0">
    <property type="entry name" value="GOLGI PH REGULATOR A-RELATED"/>
    <property type="match status" value="1"/>
</dbReference>
<evidence type="ECO:0000313" key="8">
    <source>
        <dbReference type="EMBL" id="CDF37011.1"/>
    </source>
</evidence>
<evidence type="ECO:0000256" key="1">
    <source>
        <dbReference type="ARBA" id="ARBA00004141"/>
    </source>
</evidence>
<dbReference type="GeneID" id="17324538"/>
<dbReference type="GO" id="GO:0016020">
    <property type="term" value="C:membrane"/>
    <property type="evidence" value="ECO:0007669"/>
    <property type="project" value="UniProtKB-SubCell"/>
</dbReference>
<sequence length="312" mass="33883">MLALLSGFTAVHLPYSYLSAVIRPVKEKDVVALADRLCAALDHVLHKKRALLETEVSFAVRPAASRKPRPPQGRALQGLPPDVVDAERSVSALFVQYNEAAAAWHDVAFARTNVGRLFTVLGALMLLLCAVRLVAAVYHIYAHLRGAGVGGKGGAFLISHHLHGLLVRAGMRGLDVKVVYQYSTLGITSILIAVNLRAALMRMTSLFALLAGNDALNSSAAVFIAHLMGTYVISSTVLIRSFLPPGSRVLISDVLGKMEFQYFQRWFDVLFISSAVIGALVLAYQSGYLFRRGGGKRLPSRGFRRKSKNALD</sequence>
<evidence type="ECO:0000259" key="6">
    <source>
        <dbReference type="Pfam" id="PF12430"/>
    </source>
</evidence>
<dbReference type="AlphaFoldDB" id="R7QHT6"/>
<dbReference type="InterPro" id="IPR022535">
    <property type="entry name" value="Golgi_pH-regulator_cons_dom"/>
</dbReference>
<evidence type="ECO:0000256" key="3">
    <source>
        <dbReference type="ARBA" id="ARBA00022989"/>
    </source>
</evidence>
<feature type="transmembrane region" description="Helical" evidence="5">
    <location>
        <begin position="263"/>
        <end position="284"/>
    </location>
</feature>
<comment type="subcellular location">
    <subcellularLocation>
        <location evidence="1">Membrane</location>
        <topology evidence="1">Multi-pass membrane protein</topology>
    </subcellularLocation>
</comment>
<feature type="transmembrane region" description="Helical" evidence="5">
    <location>
        <begin position="179"/>
        <end position="200"/>
    </location>
</feature>
<gene>
    <name evidence="8" type="ORF">CHC_T00004999001</name>
</gene>
<dbReference type="KEGG" id="ccp:CHC_T00004999001"/>
<evidence type="ECO:0000259" key="7">
    <source>
        <dbReference type="Pfam" id="PF12537"/>
    </source>
</evidence>
<dbReference type="Gramene" id="CDF37011">
    <property type="protein sequence ID" value="CDF37011"/>
    <property type="gene ID" value="CHC_T00004999001"/>
</dbReference>
<evidence type="ECO:0000256" key="4">
    <source>
        <dbReference type="ARBA" id="ARBA00023136"/>
    </source>
</evidence>
<organism evidence="8 9">
    <name type="scientific">Chondrus crispus</name>
    <name type="common">Carrageen Irish moss</name>
    <name type="synonym">Polymorpha crispa</name>
    <dbReference type="NCBI Taxonomy" id="2769"/>
    <lineage>
        <taxon>Eukaryota</taxon>
        <taxon>Rhodophyta</taxon>
        <taxon>Florideophyceae</taxon>
        <taxon>Rhodymeniophycidae</taxon>
        <taxon>Gigartinales</taxon>
        <taxon>Gigartinaceae</taxon>
        <taxon>Chondrus</taxon>
    </lineage>
</organism>
<evidence type="ECO:0000256" key="2">
    <source>
        <dbReference type="ARBA" id="ARBA00022692"/>
    </source>
</evidence>
<dbReference type="EMBL" id="HG001808">
    <property type="protein sequence ID" value="CDF37011.1"/>
    <property type="molecule type" value="Genomic_DNA"/>
</dbReference>
<dbReference type="Pfam" id="PF12537">
    <property type="entry name" value="GPHR_N"/>
    <property type="match status" value="1"/>
</dbReference>
<evidence type="ECO:0008006" key="10">
    <source>
        <dbReference type="Google" id="ProtNLM"/>
    </source>
</evidence>
<feature type="transmembrane region" description="Helical" evidence="5">
    <location>
        <begin position="117"/>
        <end position="141"/>
    </location>
</feature>
<keyword evidence="3 5" id="KW-1133">Transmembrane helix</keyword>
<evidence type="ECO:0000256" key="5">
    <source>
        <dbReference type="SAM" id="Phobius"/>
    </source>
</evidence>
<proteinExistence type="predicted"/>
<dbReference type="InterPro" id="IPR025969">
    <property type="entry name" value="ABA_GPCR_dom"/>
</dbReference>
<dbReference type="STRING" id="2769.R7QHT6"/>
<dbReference type="InterPro" id="IPR015672">
    <property type="entry name" value="GPHR/GTG"/>
</dbReference>